<comment type="catalytic activity">
    <reaction evidence="1">
        <text>ATP + protein L-histidine = ADP + protein N-phospho-L-histidine.</text>
        <dbReference type="EC" id="2.7.13.3"/>
    </reaction>
</comment>
<dbReference type="GO" id="GO:0004673">
    <property type="term" value="F:protein histidine kinase activity"/>
    <property type="evidence" value="ECO:0007669"/>
    <property type="project" value="UniProtKB-EC"/>
</dbReference>
<dbReference type="InterPro" id="IPR029016">
    <property type="entry name" value="GAF-like_dom_sf"/>
</dbReference>
<dbReference type="Gene3D" id="3.30.565.10">
    <property type="entry name" value="Histidine kinase-like ATPase, C-terminal domain"/>
    <property type="match status" value="1"/>
</dbReference>
<keyword evidence="20" id="KW-1185">Reference proteome</keyword>
<accession>A0A6L3T3N4</accession>
<dbReference type="InterPro" id="IPR013656">
    <property type="entry name" value="PAS_4"/>
</dbReference>
<evidence type="ECO:0000256" key="9">
    <source>
        <dbReference type="ARBA" id="ARBA00022679"/>
    </source>
</evidence>
<feature type="domain" description="PAC" evidence="18">
    <location>
        <begin position="261"/>
        <end position="313"/>
    </location>
</feature>
<dbReference type="PANTHER" id="PTHR41523:SF7">
    <property type="entry name" value="HISTIDINE KINASE"/>
    <property type="match status" value="1"/>
</dbReference>
<keyword evidence="8" id="KW-0288">FMN</keyword>
<evidence type="ECO:0000256" key="1">
    <source>
        <dbReference type="ARBA" id="ARBA00000085"/>
    </source>
</evidence>
<comment type="caution">
    <text evidence="19">The sequence shown here is derived from an EMBL/GenBank/DDBJ whole genome shotgun (WGS) entry which is preliminary data.</text>
</comment>
<sequence>MPTLATDAALTPQEPDEAARLAALHRYGILDTPAEAGFDDIVLLASQICQTPVALVSLVEADRQWFKARIGFDACETPLAQSVCAHALHRPGLLVIPDLTQDPRTRHNTLVTGAPHLRFYAGARLETPDGHALGTLCVIDAEPRPAGLTPIQASGLEALARQVMAQMELRQALAARQAALKDVREGDARHRQILDSAIDYAIITIDLDGLVTSWNAGAEHVLGWTEAEMCGRPARVFFTPEDDRAGIPEREMRAAREHGRGNDERWHCRKDGTRFYALGEMMPLKSEDGRHVGYLKILRDRTAQRQAEETQRADAQFMRGVLAASADCIKVLDLDGRLTFMSAGGQQVMEVSDFRAIEGRYWPDFWQDQSREDALAAIAAAKAGGTGQFQGPADTVAGTPRWWDVQVTPILDAAGRPVRLLAVSRNITERKSAEQQIAASEERWRGLFEGMQEGFCSGEILRGPDGQPADFRFLEVNPAFADQTGLPGDIVGRSMRELVPEIPQALIETYARVVETGAPETFEIEIPALRRVFEVRARRAQGQSFAAMFLDISGRKQADRRRTAMAELSDRLRDVTDKAEISGVATEIMGRALGLSRAGYGTVDPERETVAIVSDWTAPGLAGLAPAHHFRDYGSYIADLKVGRILVVDDVAADPRTAADTAAWAGIGVRAVANLPVTEHGRFVALFYLAKPEPHAWTAEEIGFLRSVADRTRAAIARVESEERQQLLNHELSHRMKNLLAMVQSIATQTMRSATDVDSAKEILAARLIALGRAHDLLMGGALGSTKVLAIVRAALEIHTDRPSRFRLVGPDLEIGAKPALSLALMLHELATNAAKYGALSVETGHVAVNWEVVPGAGEPLLRVSWAELDGPPVTPPSRKGFGTRFIERGLAGQVSGTVALTYEPGGVTCTVTGALAAFQSNL</sequence>
<dbReference type="SUPFAM" id="SSF55785">
    <property type="entry name" value="PYP-like sensor domain (PAS domain)"/>
    <property type="match status" value="3"/>
</dbReference>
<name>A0A6L3T3N4_9HYPH</name>
<dbReference type="SMART" id="SM00065">
    <property type="entry name" value="GAF"/>
    <property type="match status" value="2"/>
</dbReference>
<dbReference type="Gene3D" id="3.30.450.40">
    <property type="match status" value="2"/>
</dbReference>
<dbReference type="EC" id="2.7.13.3" evidence="2"/>
<evidence type="ECO:0000256" key="4">
    <source>
        <dbReference type="ARBA" id="ARBA00022543"/>
    </source>
</evidence>
<keyword evidence="5" id="KW-0597">Phosphoprotein</keyword>
<feature type="domain" description="PAC" evidence="18">
    <location>
        <begin position="385"/>
        <end position="439"/>
    </location>
</feature>
<dbReference type="InterPro" id="IPR000700">
    <property type="entry name" value="PAS-assoc_C"/>
</dbReference>
<proteinExistence type="predicted"/>
<dbReference type="SMART" id="SM00911">
    <property type="entry name" value="HWE_HK"/>
    <property type="match status" value="1"/>
</dbReference>
<keyword evidence="10" id="KW-0677">Repeat</keyword>
<evidence type="ECO:0000313" key="19">
    <source>
        <dbReference type="EMBL" id="KAB1081435.1"/>
    </source>
</evidence>
<evidence type="ECO:0000256" key="10">
    <source>
        <dbReference type="ARBA" id="ARBA00022737"/>
    </source>
</evidence>
<gene>
    <name evidence="19" type="ORF">F6X53_02395</name>
</gene>
<dbReference type="Pfam" id="PF07536">
    <property type="entry name" value="HWE_HK"/>
    <property type="match status" value="1"/>
</dbReference>
<dbReference type="InterPro" id="IPR003018">
    <property type="entry name" value="GAF"/>
</dbReference>
<dbReference type="GO" id="GO:0006355">
    <property type="term" value="P:regulation of DNA-templated transcription"/>
    <property type="evidence" value="ECO:0007669"/>
    <property type="project" value="InterPro"/>
</dbReference>
<dbReference type="InterPro" id="IPR036890">
    <property type="entry name" value="HATPase_C_sf"/>
</dbReference>
<evidence type="ECO:0000256" key="11">
    <source>
        <dbReference type="ARBA" id="ARBA00022741"/>
    </source>
</evidence>
<evidence type="ECO:0000256" key="8">
    <source>
        <dbReference type="ARBA" id="ARBA00022643"/>
    </source>
</evidence>
<dbReference type="InterPro" id="IPR011102">
    <property type="entry name" value="Sig_transdc_His_kinase_HWE"/>
</dbReference>
<evidence type="ECO:0000313" key="20">
    <source>
        <dbReference type="Proteomes" id="UP000474159"/>
    </source>
</evidence>
<keyword evidence="7" id="KW-0285">Flavoprotein</keyword>
<keyword evidence="9" id="KW-0808">Transferase</keyword>
<dbReference type="GO" id="GO:0005524">
    <property type="term" value="F:ATP binding"/>
    <property type="evidence" value="ECO:0007669"/>
    <property type="project" value="UniProtKB-KW"/>
</dbReference>
<dbReference type="InterPro" id="IPR035965">
    <property type="entry name" value="PAS-like_dom_sf"/>
</dbReference>
<evidence type="ECO:0000256" key="12">
    <source>
        <dbReference type="ARBA" id="ARBA00022777"/>
    </source>
</evidence>
<dbReference type="InterPro" id="IPR001610">
    <property type="entry name" value="PAC"/>
</dbReference>
<evidence type="ECO:0000256" key="2">
    <source>
        <dbReference type="ARBA" id="ARBA00012438"/>
    </source>
</evidence>
<dbReference type="NCBIfam" id="TIGR00229">
    <property type="entry name" value="sensory_box"/>
    <property type="match status" value="2"/>
</dbReference>
<dbReference type="OrthoDB" id="341208at2"/>
<dbReference type="EMBL" id="VZZK01000002">
    <property type="protein sequence ID" value="KAB1081435.1"/>
    <property type="molecule type" value="Genomic_DNA"/>
</dbReference>
<dbReference type="Gene3D" id="3.30.450.20">
    <property type="entry name" value="PAS domain"/>
    <property type="match status" value="3"/>
</dbReference>
<evidence type="ECO:0000256" key="15">
    <source>
        <dbReference type="ARBA" id="ARBA00023026"/>
    </source>
</evidence>
<keyword evidence="11" id="KW-0547">Nucleotide-binding</keyword>
<keyword evidence="4" id="KW-0600">Photoreceptor protein</keyword>
<dbReference type="AlphaFoldDB" id="A0A6L3T3N4"/>
<dbReference type="RefSeq" id="WP_150997367.1">
    <property type="nucleotide sequence ID" value="NZ_VZZK01000002.1"/>
</dbReference>
<evidence type="ECO:0000259" key="18">
    <source>
        <dbReference type="PROSITE" id="PS50113"/>
    </source>
</evidence>
<dbReference type="PROSITE" id="PS50113">
    <property type="entry name" value="PAC"/>
    <property type="match status" value="2"/>
</dbReference>
<dbReference type="InterPro" id="IPR000014">
    <property type="entry name" value="PAS"/>
</dbReference>
<dbReference type="SMART" id="SM00086">
    <property type="entry name" value="PAC"/>
    <property type="match status" value="2"/>
</dbReference>
<keyword evidence="14" id="KW-0157">Chromophore</keyword>
<dbReference type="SMART" id="SM00091">
    <property type="entry name" value="PAS"/>
    <property type="match status" value="3"/>
</dbReference>
<evidence type="ECO:0000256" key="7">
    <source>
        <dbReference type="ARBA" id="ARBA00022630"/>
    </source>
</evidence>
<dbReference type="GO" id="GO:0009881">
    <property type="term" value="F:photoreceptor activity"/>
    <property type="evidence" value="ECO:0007669"/>
    <property type="project" value="UniProtKB-KW"/>
</dbReference>
<evidence type="ECO:0000256" key="6">
    <source>
        <dbReference type="ARBA" id="ARBA00022606"/>
    </source>
</evidence>
<keyword evidence="13" id="KW-0067">ATP-binding</keyword>
<feature type="domain" description="PAS" evidence="17">
    <location>
        <begin position="186"/>
        <end position="259"/>
    </location>
</feature>
<organism evidence="19 20">
    <name type="scientific">Methylobacterium soli</name>
    <dbReference type="NCBI Taxonomy" id="553447"/>
    <lineage>
        <taxon>Bacteria</taxon>
        <taxon>Pseudomonadati</taxon>
        <taxon>Pseudomonadota</taxon>
        <taxon>Alphaproteobacteria</taxon>
        <taxon>Hyphomicrobiales</taxon>
        <taxon>Methylobacteriaceae</taxon>
        <taxon>Methylobacterium</taxon>
    </lineage>
</organism>
<evidence type="ECO:0000256" key="3">
    <source>
        <dbReference type="ARBA" id="ARBA00021740"/>
    </source>
</evidence>
<protein>
    <recommendedName>
        <fullName evidence="3">Blue-light-activated histidine kinase</fullName>
        <ecNumber evidence="2">2.7.13.3</ecNumber>
    </recommendedName>
</protein>
<dbReference type="PANTHER" id="PTHR41523">
    <property type="entry name" value="TWO-COMPONENT SYSTEM SENSOR PROTEIN"/>
    <property type="match status" value="1"/>
</dbReference>
<keyword evidence="12" id="KW-0418">Kinase</keyword>
<dbReference type="Pfam" id="PF00989">
    <property type="entry name" value="PAS"/>
    <property type="match status" value="1"/>
</dbReference>
<evidence type="ECO:0000256" key="13">
    <source>
        <dbReference type="ARBA" id="ARBA00022840"/>
    </source>
</evidence>
<keyword evidence="16" id="KW-0675">Receptor</keyword>
<dbReference type="Pfam" id="PF01590">
    <property type="entry name" value="GAF"/>
    <property type="match status" value="2"/>
</dbReference>
<evidence type="ECO:0000256" key="16">
    <source>
        <dbReference type="ARBA" id="ARBA00023170"/>
    </source>
</evidence>
<evidence type="ECO:0000256" key="14">
    <source>
        <dbReference type="ARBA" id="ARBA00022991"/>
    </source>
</evidence>
<keyword evidence="6" id="KW-0716">Sensory transduction</keyword>
<dbReference type="Proteomes" id="UP000474159">
    <property type="component" value="Unassembled WGS sequence"/>
</dbReference>
<dbReference type="InterPro" id="IPR013767">
    <property type="entry name" value="PAS_fold"/>
</dbReference>
<dbReference type="SUPFAM" id="SSF55781">
    <property type="entry name" value="GAF domain-like"/>
    <property type="match status" value="2"/>
</dbReference>
<dbReference type="Pfam" id="PF08448">
    <property type="entry name" value="PAS_4"/>
    <property type="match status" value="2"/>
</dbReference>
<dbReference type="CDD" id="cd00130">
    <property type="entry name" value="PAS"/>
    <property type="match status" value="2"/>
</dbReference>
<dbReference type="PROSITE" id="PS50112">
    <property type="entry name" value="PAS"/>
    <property type="match status" value="1"/>
</dbReference>
<evidence type="ECO:0000256" key="5">
    <source>
        <dbReference type="ARBA" id="ARBA00022553"/>
    </source>
</evidence>
<evidence type="ECO:0000259" key="17">
    <source>
        <dbReference type="PROSITE" id="PS50112"/>
    </source>
</evidence>
<reference evidence="19 20" key="1">
    <citation type="submission" date="2019-09" db="EMBL/GenBank/DDBJ databases">
        <title>YIM 48816 draft genome.</title>
        <authorList>
            <person name="Jiang L."/>
        </authorList>
    </citation>
    <scope>NUCLEOTIDE SEQUENCE [LARGE SCALE GENOMIC DNA]</scope>
    <source>
        <strain evidence="19 20">YIM 48816</strain>
    </source>
</reference>
<keyword evidence="15" id="KW-0843">Virulence</keyword>